<keyword evidence="3" id="KW-1185">Reference proteome</keyword>
<dbReference type="EMBL" id="JACAZH010000007">
    <property type="protein sequence ID" value="KAF7363360.1"/>
    <property type="molecule type" value="Genomic_DNA"/>
</dbReference>
<feature type="compositionally biased region" description="Polar residues" evidence="1">
    <location>
        <begin position="155"/>
        <end position="171"/>
    </location>
</feature>
<evidence type="ECO:0008006" key="4">
    <source>
        <dbReference type="Google" id="ProtNLM"/>
    </source>
</evidence>
<accession>A0A8H6YLM5</accession>
<comment type="caution">
    <text evidence="2">The sequence shown here is derived from an EMBL/GenBank/DDBJ whole genome shotgun (WGS) entry which is preliminary data.</text>
</comment>
<organism evidence="2 3">
    <name type="scientific">Mycena sanguinolenta</name>
    <dbReference type="NCBI Taxonomy" id="230812"/>
    <lineage>
        <taxon>Eukaryota</taxon>
        <taxon>Fungi</taxon>
        <taxon>Dikarya</taxon>
        <taxon>Basidiomycota</taxon>
        <taxon>Agaricomycotina</taxon>
        <taxon>Agaricomycetes</taxon>
        <taxon>Agaricomycetidae</taxon>
        <taxon>Agaricales</taxon>
        <taxon>Marasmiineae</taxon>
        <taxon>Mycenaceae</taxon>
        <taxon>Mycena</taxon>
    </lineage>
</organism>
<evidence type="ECO:0000256" key="1">
    <source>
        <dbReference type="SAM" id="MobiDB-lite"/>
    </source>
</evidence>
<feature type="region of interest" description="Disordered" evidence="1">
    <location>
        <begin position="146"/>
        <end position="171"/>
    </location>
</feature>
<proteinExistence type="predicted"/>
<gene>
    <name evidence="2" type="ORF">MSAN_00991700</name>
</gene>
<sequence length="171" mass="18923">MSRSETPEPSRVQGRRNNTGVQLLDNEGGISDQLEACLKHIFGNRKYCMPPAPVPAATDMRVLLVPPEGAYLTTAGLDAWARDTNGAPFSPETKEELIEFLDVNDNGELTFKGFLQIYQLQTENDEEETWRDLSNHGFDRRLRLVATRTEEVNDGASTEPQPSPSTDATGA</sequence>
<evidence type="ECO:0000313" key="2">
    <source>
        <dbReference type="EMBL" id="KAF7363360.1"/>
    </source>
</evidence>
<protein>
    <recommendedName>
        <fullName evidence="4">EF-hand domain-containing protein</fullName>
    </recommendedName>
</protein>
<dbReference type="AlphaFoldDB" id="A0A8H6YLM5"/>
<dbReference type="Gene3D" id="1.10.238.10">
    <property type="entry name" value="EF-hand"/>
    <property type="match status" value="1"/>
</dbReference>
<evidence type="ECO:0000313" key="3">
    <source>
        <dbReference type="Proteomes" id="UP000623467"/>
    </source>
</evidence>
<dbReference type="OrthoDB" id="26525at2759"/>
<reference evidence="2" key="1">
    <citation type="submission" date="2020-05" db="EMBL/GenBank/DDBJ databases">
        <title>Mycena genomes resolve the evolution of fungal bioluminescence.</title>
        <authorList>
            <person name="Tsai I.J."/>
        </authorList>
    </citation>
    <scope>NUCLEOTIDE SEQUENCE</scope>
    <source>
        <strain evidence="2">160909Yilan</strain>
    </source>
</reference>
<feature type="region of interest" description="Disordered" evidence="1">
    <location>
        <begin position="1"/>
        <end position="26"/>
    </location>
</feature>
<dbReference type="SUPFAM" id="SSF47473">
    <property type="entry name" value="EF-hand"/>
    <property type="match status" value="1"/>
</dbReference>
<name>A0A8H6YLM5_9AGAR</name>
<dbReference type="InterPro" id="IPR011992">
    <property type="entry name" value="EF-hand-dom_pair"/>
</dbReference>
<dbReference type="Proteomes" id="UP000623467">
    <property type="component" value="Unassembled WGS sequence"/>
</dbReference>